<dbReference type="RefSeq" id="WP_310331085.1">
    <property type="nucleotide sequence ID" value="NZ_JAVDXV010000007.1"/>
</dbReference>
<organism evidence="4 5">
    <name type="scientific">Roseateles asaccharophilus</name>
    <dbReference type="NCBI Taxonomy" id="582607"/>
    <lineage>
        <taxon>Bacteria</taxon>
        <taxon>Pseudomonadati</taxon>
        <taxon>Pseudomonadota</taxon>
        <taxon>Betaproteobacteria</taxon>
        <taxon>Burkholderiales</taxon>
        <taxon>Sphaerotilaceae</taxon>
        <taxon>Roseateles</taxon>
    </lineage>
</organism>
<dbReference type="InterPro" id="IPR051913">
    <property type="entry name" value="GH2_Domain-Containing"/>
</dbReference>
<gene>
    <name evidence="4" type="ORF">J2X21_003726</name>
</gene>
<dbReference type="SUPFAM" id="SSF49785">
    <property type="entry name" value="Galactose-binding domain-like"/>
    <property type="match status" value="1"/>
</dbReference>
<dbReference type="PANTHER" id="PTHR42732:SF1">
    <property type="entry name" value="BETA-MANNOSIDASE"/>
    <property type="match status" value="1"/>
</dbReference>
<keyword evidence="5" id="KW-1185">Reference proteome</keyword>
<evidence type="ECO:0000256" key="2">
    <source>
        <dbReference type="SAM" id="MobiDB-lite"/>
    </source>
</evidence>
<protein>
    <recommendedName>
        <fullName evidence="3">Glycosyl hydrolases family 2 sugar binding domain-containing protein</fullName>
    </recommendedName>
</protein>
<dbReference type="PANTHER" id="PTHR42732">
    <property type="entry name" value="BETA-GALACTOSIDASE"/>
    <property type="match status" value="1"/>
</dbReference>
<dbReference type="Proteomes" id="UP001180825">
    <property type="component" value="Unassembled WGS sequence"/>
</dbReference>
<feature type="region of interest" description="Disordered" evidence="2">
    <location>
        <begin position="246"/>
        <end position="285"/>
    </location>
</feature>
<proteinExistence type="inferred from homology"/>
<reference evidence="4 5" key="1">
    <citation type="submission" date="2023-07" db="EMBL/GenBank/DDBJ databases">
        <title>Sorghum-associated microbial communities from plants grown in Nebraska, USA.</title>
        <authorList>
            <person name="Schachtman D."/>
        </authorList>
    </citation>
    <scope>NUCLEOTIDE SEQUENCE [LARGE SCALE GENOMIC DNA]</scope>
    <source>
        <strain evidence="4 5">BE316</strain>
    </source>
</reference>
<evidence type="ECO:0000313" key="5">
    <source>
        <dbReference type="Proteomes" id="UP001180825"/>
    </source>
</evidence>
<dbReference type="EMBL" id="JAVDXV010000007">
    <property type="protein sequence ID" value="MDR7334570.1"/>
    <property type="molecule type" value="Genomic_DNA"/>
</dbReference>
<dbReference type="Gene3D" id="2.60.120.260">
    <property type="entry name" value="Galactose-binding domain-like"/>
    <property type="match status" value="1"/>
</dbReference>
<evidence type="ECO:0000259" key="3">
    <source>
        <dbReference type="Pfam" id="PF02837"/>
    </source>
</evidence>
<dbReference type="Pfam" id="PF02837">
    <property type="entry name" value="Glyco_hydro_2_N"/>
    <property type="match status" value="1"/>
</dbReference>
<accession>A0ABU2ABS7</accession>
<dbReference type="InterPro" id="IPR006104">
    <property type="entry name" value="Glyco_hydro_2_N"/>
</dbReference>
<feature type="domain" description="Glycosyl hydrolases family 2 sugar binding" evidence="3">
    <location>
        <begin position="58"/>
        <end position="190"/>
    </location>
</feature>
<comment type="similarity">
    <text evidence="1">Belongs to the glycosyl hydrolase 2 family.</text>
</comment>
<dbReference type="InterPro" id="IPR008979">
    <property type="entry name" value="Galactose-bd-like_sf"/>
</dbReference>
<evidence type="ECO:0000313" key="4">
    <source>
        <dbReference type="EMBL" id="MDR7334570.1"/>
    </source>
</evidence>
<sequence>MPAPLLTNAIARTGDDLSGTWTYSRDRYRVSLGDMNGSPPDPRNQRYRDINVQAEEKANPSLFFEYDMQRAPRVTLPGSWNLPNTEMRFYDGLVWYQRTFVPTQLTGRAFLRFEAVNYKASVYLNGQYVGSHEGGFTPFSFEITKLLRAGENQITLGVDSTRTDESIPPTLTDWELYGGVTRAVRLVHAPTTYIDDSFIRLGHDGRIHANLRLDGHRGRRQPGAEHHHLRPGPRLLLLAAYRAGDGQAAGRQRRHRRPSAMEAVRRRPRRPVPHHQPRQCVRAAA</sequence>
<evidence type="ECO:0000256" key="1">
    <source>
        <dbReference type="ARBA" id="ARBA00007401"/>
    </source>
</evidence>
<feature type="compositionally biased region" description="Basic residues" evidence="2">
    <location>
        <begin position="266"/>
        <end position="277"/>
    </location>
</feature>
<name>A0ABU2ABS7_9BURK</name>
<comment type="caution">
    <text evidence="4">The sequence shown here is derived from an EMBL/GenBank/DDBJ whole genome shotgun (WGS) entry which is preliminary data.</text>
</comment>